<dbReference type="GO" id="GO:0005886">
    <property type="term" value="C:plasma membrane"/>
    <property type="evidence" value="ECO:0007669"/>
    <property type="project" value="UniProtKB-SubCell"/>
</dbReference>
<evidence type="ECO:0000313" key="18">
    <source>
        <dbReference type="Proteomes" id="UP000075635"/>
    </source>
</evidence>
<dbReference type="InterPro" id="IPR005467">
    <property type="entry name" value="His_kinase_dom"/>
</dbReference>
<evidence type="ECO:0000256" key="2">
    <source>
        <dbReference type="ARBA" id="ARBA00004236"/>
    </source>
</evidence>
<evidence type="ECO:0000259" key="16">
    <source>
        <dbReference type="PROSITE" id="PS50110"/>
    </source>
</evidence>
<dbReference type="PANTHER" id="PTHR43547">
    <property type="entry name" value="TWO-COMPONENT HISTIDINE KINASE"/>
    <property type="match status" value="1"/>
</dbReference>
<keyword evidence="13" id="KW-0175">Coiled coil</keyword>
<evidence type="ECO:0000256" key="3">
    <source>
        <dbReference type="ARBA" id="ARBA00012438"/>
    </source>
</evidence>
<dbReference type="Gene3D" id="3.30.565.10">
    <property type="entry name" value="Histidine kinase-like ATPase, C-terminal domain"/>
    <property type="match status" value="1"/>
</dbReference>
<evidence type="ECO:0000313" key="17">
    <source>
        <dbReference type="EMBL" id="KYF81427.1"/>
    </source>
</evidence>
<dbReference type="PANTHER" id="PTHR43547:SF2">
    <property type="entry name" value="HYBRID SIGNAL TRANSDUCTION HISTIDINE KINASE C"/>
    <property type="match status" value="1"/>
</dbReference>
<dbReference type="PROSITE" id="PS50110">
    <property type="entry name" value="RESPONSE_REGULATORY"/>
    <property type="match status" value="1"/>
</dbReference>
<feature type="coiled-coil region" evidence="13">
    <location>
        <begin position="24"/>
        <end position="75"/>
    </location>
</feature>
<keyword evidence="7" id="KW-0547">Nucleotide-binding</keyword>
<evidence type="ECO:0000259" key="15">
    <source>
        <dbReference type="PROSITE" id="PS50109"/>
    </source>
</evidence>
<comment type="caution">
    <text evidence="17">The sequence shown here is derived from an EMBL/GenBank/DDBJ whole genome shotgun (WGS) entry which is preliminary data.</text>
</comment>
<keyword evidence="8" id="KW-0418">Kinase</keyword>
<comment type="subcellular location">
    <subcellularLocation>
        <location evidence="2">Cell membrane</location>
    </subcellularLocation>
</comment>
<comment type="catalytic activity">
    <reaction evidence="1">
        <text>ATP + protein L-histidine = ADP + protein N-phospho-L-histidine.</text>
        <dbReference type="EC" id="2.7.13.3"/>
    </reaction>
</comment>
<dbReference type="InterPro" id="IPR003594">
    <property type="entry name" value="HATPase_dom"/>
</dbReference>
<feature type="compositionally biased region" description="Polar residues" evidence="14">
    <location>
        <begin position="1"/>
        <end position="17"/>
    </location>
</feature>
<keyword evidence="5 12" id="KW-0597">Phosphoprotein</keyword>
<dbReference type="GO" id="GO:0000155">
    <property type="term" value="F:phosphorelay sensor kinase activity"/>
    <property type="evidence" value="ECO:0007669"/>
    <property type="project" value="InterPro"/>
</dbReference>
<dbReference type="InterPro" id="IPR011006">
    <property type="entry name" value="CheY-like_superfamily"/>
</dbReference>
<dbReference type="EC" id="2.7.13.3" evidence="3"/>
<evidence type="ECO:0000256" key="13">
    <source>
        <dbReference type="SAM" id="Coils"/>
    </source>
</evidence>
<dbReference type="Gene3D" id="3.40.50.2300">
    <property type="match status" value="1"/>
</dbReference>
<dbReference type="SUPFAM" id="SSF47384">
    <property type="entry name" value="Homodimeric domain of signal transducing histidine kinase"/>
    <property type="match status" value="1"/>
</dbReference>
<evidence type="ECO:0000256" key="10">
    <source>
        <dbReference type="ARBA" id="ARBA00023012"/>
    </source>
</evidence>
<gene>
    <name evidence="17" type="ORF">BE17_16720</name>
</gene>
<organism evidence="17 18">
    <name type="scientific">Sorangium cellulosum</name>
    <name type="common">Polyangium cellulosum</name>
    <dbReference type="NCBI Taxonomy" id="56"/>
    <lineage>
        <taxon>Bacteria</taxon>
        <taxon>Pseudomonadati</taxon>
        <taxon>Myxococcota</taxon>
        <taxon>Polyangia</taxon>
        <taxon>Polyangiales</taxon>
        <taxon>Polyangiaceae</taxon>
        <taxon>Sorangium</taxon>
    </lineage>
</organism>
<dbReference type="InterPro" id="IPR001789">
    <property type="entry name" value="Sig_transdc_resp-reg_receiver"/>
</dbReference>
<dbReference type="AlphaFoldDB" id="A0A150RMC8"/>
<dbReference type="InterPro" id="IPR036890">
    <property type="entry name" value="HATPase_C_sf"/>
</dbReference>
<protein>
    <recommendedName>
        <fullName evidence="3">histidine kinase</fullName>
        <ecNumber evidence="3">2.7.13.3</ecNumber>
    </recommendedName>
</protein>
<dbReference type="Proteomes" id="UP000075635">
    <property type="component" value="Unassembled WGS sequence"/>
</dbReference>
<accession>A0A150RMC8</accession>
<keyword evidence="10" id="KW-0902">Two-component regulatory system</keyword>
<evidence type="ECO:0000256" key="12">
    <source>
        <dbReference type="PROSITE-ProRule" id="PRU00169"/>
    </source>
</evidence>
<dbReference type="Gene3D" id="1.10.287.130">
    <property type="match status" value="1"/>
</dbReference>
<dbReference type="InterPro" id="IPR003661">
    <property type="entry name" value="HisK_dim/P_dom"/>
</dbReference>
<keyword evidence="11" id="KW-0472">Membrane</keyword>
<dbReference type="PROSITE" id="PS50109">
    <property type="entry name" value="HIS_KIN"/>
    <property type="match status" value="1"/>
</dbReference>
<evidence type="ECO:0000256" key="14">
    <source>
        <dbReference type="SAM" id="MobiDB-lite"/>
    </source>
</evidence>
<evidence type="ECO:0000256" key="6">
    <source>
        <dbReference type="ARBA" id="ARBA00022679"/>
    </source>
</evidence>
<keyword evidence="6" id="KW-0808">Transferase</keyword>
<dbReference type="PRINTS" id="PR00344">
    <property type="entry name" value="BCTRLSENSOR"/>
</dbReference>
<dbReference type="EMBL" id="JEMB01002397">
    <property type="protein sequence ID" value="KYF81427.1"/>
    <property type="molecule type" value="Genomic_DNA"/>
</dbReference>
<keyword evidence="9" id="KW-0067">ATP-binding</keyword>
<dbReference type="InterPro" id="IPR004358">
    <property type="entry name" value="Sig_transdc_His_kin-like_C"/>
</dbReference>
<evidence type="ECO:0000256" key="5">
    <source>
        <dbReference type="ARBA" id="ARBA00022553"/>
    </source>
</evidence>
<dbReference type="Pfam" id="PF02518">
    <property type="entry name" value="HATPase_c"/>
    <property type="match status" value="1"/>
</dbReference>
<dbReference type="Pfam" id="PF00512">
    <property type="entry name" value="HisKA"/>
    <property type="match status" value="1"/>
</dbReference>
<dbReference type="InterPro" id="IPR036097">
    <property type="entry name" value="HisK_dim/P_sf"/>
</dbReference>
<evidence type="ECO:0000256" key="11">
    <source>
        <dbReference type="ARBA" id="ARBA00023136"/>
    </source>
</evidence>
<feature type="modified residue" description="4-aspartylphosphate" evidence="12">
    <location>
        <position position="377"/>
    </location>
</feature>
<dbReference type="SUPFAM" id="SSF55874">
    <property type="entry name" value="ATPase domain of HSP90 chaperone/DNA topoisomerase II/histidine kinase"/>
    <property type="match status" value="1"/>
</dbReference>
<dbReference type="SMART" id="SM00387">
    <property type="entry name" value="HATPase_c"/>
    <property type="match status" value="1"/>
</dbReference>
<feature type="domain" description="Histidine kinase" evidence="15">
    <location>
        <begin position="89"/>
        <end position="307"/>
    </location>
</feature>
<evidence type="ECO:0000256" key="9">
    <source>
        <dbReference type="ARBA" id="ARBA00022840"/>
    </source>
</evidence>
<dbReference type="SMART" id="SM00388">
    <property type="entry name" value="HisKA"/>
    <property type="match status" value="1"/>
</dbReference>
<evidence type="ECO:0000256" key="4">
    <source>
        <dbReference type="ARBA" id="ARBA00022475"/>
    </source>
</evidence>
<name>A0A150RMC8_SORCE</name>
<sequence length="458" mass="49897">MQTFRDPSSGGSATSTRPLVPFEVSELQQRARALEEELEYRKELEGALRQTLADRERAEAERERLLSLERAARADAETASRSKDEFLAVLSHELRTPLNAILGWTHIVSDPREDAATVQHALEVIRRNASVQLRVIEDLLDVSRCVTGKMRISADDIDLGEVVASAIDSVRHAAEARRVEIALHVDDPARGATGDAARLQQVVWNLLANAVKFTPAEGRVDVRLERAGARAQIVVRDTGVGIARGFLPHVFERFRQESTDTARKDGGLGLGLAVVRYLVEAHGGTVAAESAGEGRGATFTVTLPLRESGTDSARLAAPEQQITLRHVRVLLVDDDDDTRELFTRMLTRAEATVESAASVEEALELLSSRELHVLISDIGMPGRDGYVLIDAIRRHADPKVHGIRAIAVTSYAGDHHRARAIDGGYDEYAAKPLDPGRFAATIAQLVGHRGAGAGERDE</sequence>
<evidence type="ECO:0000256" key="8">
    <source>
        <dbReference type="ARBA" id="ARBA00022777"/>
    </source>
</evidence>
<dbReference type="SUPFAM" id="SSF52172">
    <property type="entry name" value="CheY-like"/>
    <property type="match status" value="1"/>
</dbReference>
<reference evidence="17 18" key="1">
    <citation type="submission" date="2014-02" db="EMBL/GenBank/DDBJ databases">
        <title>The small core and large imbalanced accessory genome model reveals a collaborative survival strategy of Sorangium cellulosum strains in nature.</title>
        <authorList>
            <person name="Han K."/>
            <person name="Peng R."/>
            <person name="Blom J."/>
            <person name="Li Y.-Z."/>
        </authorList>
    </citation>
    <scope>NUCLEOTIDE SEQUENCE [LARGE SCALE GENOMIC DNA]</scope>
    <source>
        <strain evidence="17 18">So0011-07</strain>
    </source>
</reference>
<keyword evidence="4" id="KW-1003">Cell membrane</keyword>
<feature type="domain" description="Response regulatory" evidence="16">
    <location>
        <begin position="328"/>
        <end position="446"/>
    </location>
</feature>
<proteinExistence type="predicted"/>
<evidence type="ECO:0000256" key="7">
    <source>
        <dbReference type="ARBA" id="ARBA00022741"/>
    </source>
</evidence>
<dbReference type="GO" id="GO:0005524">
    <property type="term" value="F:ATP binding"/>
    <property type="evidence" value="ECO:0007669"/>
    <property type="project" value="UniProtKB-KW"/>
</dbReference>
<dbReference type="Pfam" id="PF00072">
    <property type="entry name" value="Response_reg"/>
    <property type="match status" value="1"/>
</dbReference>
<dbReference type="CDD" id="cd00082">
    <property type="entry name" value="HisKA"/>
    <property type="match status" value="1"/>
</dbReference>
<feature type="region of interest" description="Disordered" evidence="14">
    <location>
        <begin position="1"/>
        <end position="22"/>
    </location>
</feature>
<dbReference type="FunFam" id="3.30.565.10:FF:000023">
    <property type="entry name" value="PAS domain-containing sensor histidine kinase"/>
    <property type="match status" value="1"/>
</dbReference>
<evidence type="ECO:0000256" key="1">
    <source>
        <dbReference type="ARBA" id="ARBA00000085"/>
    </source>
</evidence>
<dbReference type="SMART" id="SM00448">
    <property type="entry name" value="REC"/>
    <property type="match status" value="1"/>
</dbReference>